<accession>A0A0N0IRV4</accession>
<evidence type="ECO:0000313" key="2">
    <source>
        <dbReference type="EMBL" id="KPD32967.1"/>
    </source>
</evidence>
<protein>
    <submittedName>
        <fullName evidence="2">Uncharacterized protein</fullName>
    </submittedName>
</protein>
<proteinExistence type="predicted"/>
<dbReference type="AlphaFoldDB" id="A0A0N0IRV4"/>
<dbReference type="EMBL" id="LJJR01000003">
    <property type="protein sequence ID" value="KPD32967.1"/>
    <property type="molecule type" value="Genomic_DNA"/>
</dbReference>
<evidence type="ECO:0000256" key="1">
    <source>
        <dbReference type="SAM" id="MobiDB-lite"/>
    </source>
</evidence>
<reference evidence="2 3" key="1">
    <citation type="submission" date="2015-09" db="EMBL/GenBank/DDBJ databases">
        <title>Draft genome sequence of Thermus scotoductus strain K1 isolated from a geothermal spring in Nagorno-Karabakh, Armenia.</title>
        <authorList>
            <person name="Saghatelyan A."/>
            <person name="Poghosyan L."/>
            <person name="Panosyan H."/>
            <person name="Birkeland N.-K."/>
        </authorList>
    </citation>
    <scope>NUCLEOTIDE SEQUENCE [LARGE SCALE GENOMIC DNA]</scope>
    <source>
        <strain evidence="2 3">K1</strain>
    </source>
</reference>
<comment type="caution">
    <text evidence="2">The sequence shown here is derived from an EMBL/GenBank/DDBJ whole genome shotgun (WGS) entry which is preliminary data.</text>
</comment>
<dbReference type="Proteomes" id="UP000053099">
    <property type="component" value="Unassembled WGS sequence"/>
</dbReference>
<gene>
    <name evidence="2" type="ORF">AN926_00700</name>
</gene>
<evidence type="ECO:0000313" key="3">
    <source>
        <dbReference type="Proteomes" id="UP000053099"/>
    </source>
</evidence>
<feature type="region of interest" description="Disordered" evidence="1">
    <location>
        <begin position="1"/>
        <end position="65"/>
    </location>
</feature>
<name>A0A0N0IRV4_THESC</name>
<feature type="compositionally biased region" description="Gly residues" evidence="1">
    <location>
        <begin position="43"/>
        <end position="53"/>
    </location>
</feature>
<sequence>MRAWSPLARSTRAPGRGDVPGAIDPVPVQVQEDPAQEDPAQGEGTGIHLGEGLGAPARHHRPLAA</sequence>
<organism evidence="2 3">
    <name type="scientific">Thermus scotoductus</name>
    <dbReference type="NCBI Taxonomy" id="37636"/>
    <lineage>
        <taxon>Bacteria</taxon>
        <taxon>Thermotogati</taxon>
        <taxon>Deinococcota</taxon>
        <taxon>Deinococci</taxon>
        <taxon>Thermales</taxon>
        <taxon>Thermaceae</taxon>
        <taxon>Thermus</taxon>
    </lineage>
</organism>